<evidence type="ECO:0000256" key="1">
    <source>
        <dbReference type="SAM" id="MobiDB-lite"/>
    </source>
</evidence>
<evidence type="ECO:0000313" key="2">
    <source>
        <dbReference type="EMBL" id="KAG9238161.1"/>
    </source>
</evidence>
<organism evidence="2 3">
    <name type="scientific">Amylocarpus encephaloides</name>
    <dbReference type="NCBI Taxonomy" id="45428"/>
    <lineage>
        <taxon>Eukaryota</taxon>
        <taxon>Fungi</taxon>
        <taxon>Dikarya</taxon>
        <taxon>Ascomycota</taxon>
        <taxon>Pezizomycotina</taxon>
        <taxon>Leotiomycetes</taxon>
        <taxon>Helotiales</taxon>
        <taxon>Helotiales incertae sedis</taxon>
        <taxon>Amylocarpus</taxon>
    </lineage>
</organism>
<proteinExistence type="predicted"/>
<dbReference type="Proteomes" id="UP000824998">
    <property type="component" value="Unassembled WGS sequence"/>
</dbReference>
<gene>
    <name evidence="2" type="ORF">BJ875DRAFT_451834</name>
</gene>
<dbReference type="EMBL" id="MU251374">
    <property type="protein sequence ID" value="KAG9238161.1"/>
    <property type="molecule type" value="Genomic_DNA"/>
</dbReference>
<evidence type="ECO:0000313" key="3">
    <source>
        <dbReference type="Proteomes" id="UP000824998"/>
    </source>
</evidence>
<feature type="compositionally biased region" description="Basic residues" evidence="1">
    <location>
        <begin position="89"/>
        <end position="100"/>
    </location>
</feature>
<accession>A0A9P7YR15</accession>
<protein>
    <submittedName>
        <fullName evidence="2">Uncharacterized protein</fullName>
    </submittedName>
</protein>
<name>A0A9P7YR15_9HELO</name>
<reference evidence="2" key="1">
    <citation type="journal article" date="2021" name="IMA Fungus">
        <title>Genomic characterization of three marine fungi, including Emericellopsis atlantica sp. nov. with signatures of a generalist lifestyle and marine biomass degradation.</title>
        <authorList>
            <person name="Hagestad O.C."/>
            <person name="Hou L."/>
            <person name="Andersen J.H."/>
            <person name="Hansen E.H."/>
            <person name="Altermark B."/>
            <person name="Li C."/>
            <person name="Kuhnert E."/>
            <person name="Cox R.J."/>
            <person name="Crous P.W."/>
            <person name="Spatafora J.W."/>
            <person name="Lail K."/>
            <person name="Amirebrahimi M."/>
            <person name="Lipzen A."/>
            <person name="Pangilinan J."/>
            <person name="Andreopoulos W."/>
            <person name="Hayes R.D."/>
            <person name="Ng V."/>
            <person name="Grigoriev I.V."/>
            <person name="Jackson S.A."/>
            <person name="Sutton T.D.S."/>
            <person name="Dobson A.D.W."/>
            <person name="Rama T."/>
        </authorList>
    </citation>
    <scope>NUCLEOTIDE SEQUENCE</scope>
    <source>
        <strain evidence="2">TRa018bII</strain>
    </source>
</reference>
<comment type="caution">
    <text evidence="2">The sequence shown here is derived from an EMBL/GenBank/DDBJ whole genome shotgun (WGS) entry which is preliminary data.</text>
</comment>
<feature type="region of interest" description="Disordered" evidence="1">
    <location>
        <begin position="89"/>
        <end position="113"/>
    </location>
</feature>
<sequence>MPHILPSLPPPLFLNPLLQIPSVVHLAIPSTRGSPREGLSTSTPSFPYPNLYILTAIVFSFRPRKENPKSRENRLDFLMLVESCFNPKRHAPHSHPHPHPHTISDNPPRHPSTSLHPSIASYHIVSYRIPSPDTMGREGLWRKCLGGPSSVERTLERRRGRLSEAAFDRRVENVGGWMVRFRFAS</sequence>
<keyword evidence="3" id="KW-1185">Reference proteome</keyword>
<dbReference type="AlphaFoldDB" id="A0A9P7YR15"/>